<dbReference type="GO" id="GO:0004331">
    <property type="term" value="F:fructose-2,6-bisphosphate 2-phosphatase activity"/>
    <property type="evidence" value="ECO:0007669"/>
    <property type="project" value="TreeGrafter"/>
</dbReference>
<feature type="binding site" evidence="3">
    <location>
        <begin position="7"/>
        <end position="14"/>
    </location>
    <ligand>
        <name>substrate</name>
    </ligand>
</feature>
<evidence type="ECO:0000313" key="4">
    <source>
        <dbReference type="EMBL" id="KAI9635623.1"/>
    </source>
</evidence>
<dbReference type="SUPFAM" id="SSF53254">
    <property type="entry name" value="Phosphoglycerate mutase-like"/>
    <property type="match status" value="1"/>
</dbReference>
<dbReference type="RefSeq" id="XP_052945400.1">
    <property type="nucleotide sequence ID" value="XM_053092879.1"/>
</dbReference>
<dbReference type="AlphaFoldDB" id="A0AA38LUK3"/>
<name>A0AA38LUK3_9TREE</name>
<evidence type="ECO:0000313" key="5">
    <source>
        <dbReference type="Proteomes" id="UP001164286"/>
    </source>
</evidence>
<keyword evidence="1" id="KW-0378">Hydrolase</keyword>
<dbReference type="InterPro" id="IPR051695">
    <property type="entry name" value="Phosphoglycerate_Mutase"/>
</dbReference>
<evidence type="ECO:0000256" key="1">
    <source>
        <dbReference type="ARBA" id="ARBA00022801"/>
    </source>
</evidence>
<dbReference type="SMART" id="SM00855">
    <property type="entry name" value="PGAM"/>
    <property type="match status" value="1"/>
</dbReference>
<dbReference type="Proteomes" id="UP001164286">
    <property type="component" value="Unassembled WGS sequence"/>
</dbReference>
<accession>A0AA38LUK3</accession>
<organism evidence="4 5">
    <name type="scientific">Dioszegia hungarica</name>
    <dbReference type="NCBI Taxonomy" id="4972"/>
    <lineage>
        <taxon>Eukaryota</taxon>
        <taxon>Fungi</taxon>
        <taxon>Dikarya</taxon>
        <taxon>Basidiomycota</taxon>
        <taxon>Agaricomycotina</taxon>
        <taxon>Tremellomycetes</taxon>
        <taxon>Tremellales</taxon>
        <taxon>Bulleribasidiaceae</taxon>
        <taxon>Dioszegia</taxon>
    </lineage>
</organism>
<dbReference type="GO" id="GO:0005829">
    <property type="term" value="C:cytosol"/>
    <property type="evidence" value="ECO:0007669"/>
    <property type="project" value="TreeGrafter"/>
</dbReference>
<feature type="active site" description="Tele-phosphohistidine intermediate" evidence="2">
    <location>
        <position position="8"/>
    </location>
</feature>
<dbReference type="PANTHER" id="PTHR46517">
    <property type="entry name" value="FRUCTOSE-2,6-BISPHOSPHATASE TIGAR"/>
    <property type="match status" value="1"/>
</dbReference>
<comment type="caution">
    <text evidence="4">The sequence shown here is derived from an EMBL/GenBank/DDBJ whole genome shotgun (WGS) entry which is preliminary data.</text>
</comment>
<dbReference type="EMBL" id="JAKWFO010000005">
    <property type="protein sequence ID" value="KAI9635623.1"/>
    <property type="molecule type" value="Genomic_DNA"/>
</dbReference>
<dbReference type="CDD" id="cd07067">
    <property type="entry name" value="HP_PGM_like"/>
    <property type="match status" value="1"/>
</dbReference>
<keyword evidence="5" id="KW-1185">Reference proteome</keyword>
<dbReference type="GO" id="GO:0045820">
    <property type="term" value="P:negative regulation of glycolytic process"/>
    <property type="evidence" value="ECO:0007669"/>
    <property type="project" value="TreeGrafter"/>
</dbReference>
<proteinExistence type="predicted"/>
<gene>
    <name evidence="4" type="ORF">MKK02DRAFT_44321</name>
</gene>
<dbReference type="InterPro" id="IPR029033">
    <property type="entry name" value="His_PPase_superfam"/>
</dbReference>
<evidence type="ECO:0000256" key="2">
    <source>
        <dbReference type="PIRSR" id="PIRSR613078-1"/>
    </source>
</evidence>
<dbReference type="InterPro" id="IPR013078">
    <property type="entry name" value="His_Pase_superF_clade-1"/>
</dbReference>
<feature type="active site" description="Proton donor/acceptor" evidence="2">
    <location>
        <position position="82"/>
    </location>
</feature>
<dbReference type="Pfam" id="PF00300">
    <property type="entry name" value="His_Phos_1"/>
    <property type="match status" value="1"/>
</dbReference>
<feature type="binding site" evidence="3">
    <location>
        <position position="57"/>
    </location>
    <ligand>
        <name>substrate</name>
    </ligand>
</feature>
<sequence length="267" mass="29803">MIVYFIRHGQTADNLRGIIQGHIDTPLNNHGRKEARLLADRLKDVKFDEAWSSSLSRARETAEIVLQHHPGLPLRTDPGLMERCLGSLQGSRWTKGHPLPDDVEATDVFRKRITDWFLSFLAAQQTDTASTLASDSPGGTAERNILVASHGAYLTAFLSILIHLPFCFAYPDDLDIKQSCHNTSIMKVQLFPRSEISNRDGDGAMWKEVLSRMEEIEAKEGTKKGQKVQGRSEWVGMVQSWADVKHLEQKGEEVDVGVADDLGEAAR</sequence>
<protein>
    <submittedName>
        <fullName evidence="4">Histidine phosphatase superfamily</fullName>
    </submittedName>
</protein>
<dbReference type="Gene3D" id="3.40.50.1240">
    <property type="entry name" value="Phosphoglycerate mutase-like"/>
    <property type="match status" value="1"/>
</dbReference>
<dbReference type="PANTHER" id="PTHR46517:SF1">
    <property type="entry name" value="FRUCTOSE-2,6-BISPHOSPHATASE TIGAR"/>
    <property type="match status" value="1"/>
</dbReference>
<reference evidence="4" key="1">
    <citation type="journal article" date="2022" name="G3 (Bethesda)">
        <title>High quality genome of the basidiomycete yeast Dioszegia hungarica PDD-24b-2 isolated from cloud water.</title>
        <authorList>
            <person name="Jarrige D."/>
            <person name="Haridas S."/>
            <person name="Bleykasten-Grosshans C."/>
            <person name="Joly M."/>
            <person name="Nadalig T."/>
            <person name="Sancelme M."/>
            <person name="Vuilleumier S."/>
            <person name="Grigoriev I.V."/>
            <person name="Amato P."/>
            <person name="Bringel F."/>
        </authorList>
    </citation>
    <scope>NUCLEOTIDE SEQUENCE</scope>
    <source>
        <strain evidence="4">PDD-24b-2</strain>
    </source>
</reference>
<dbReference type="GeneID" id="77732084"/>
<dbReference type="GO" id="GO:0043456">
    <property type="term" value="P:regulation of pentose-phosphate shunt"/>
    <property type="evidence" value="ECO:0007669"/>
    <property type="project" value="TreeGrafter"/>
</dbReference>
<evidence type="ECO:0000256" key="3">
    <source>
        <dbReference type="PIRSR" id="PIRSR613078-2"/>
    </source>
</evidence>